<dbReference type="GO" id="GO:0012507">
    <property type="term" value="C:ER to Golgi transport vesicle membrane"/>
    <property type="evidence" value="ECO:0007669"/>
    <property type="project" value="TreeGrafter"/>
</dbReference>
<dbReference type="GO" id="GO:0006888">
    <property type="term" value="P:endoplasmic reticulum to Golgi vesicle-mediated transport"/>
    <property type="evidence" value="ECO:0007669"/>
    <property type="project" value="TreeGrafter"/>
</dbReference>
<proteinExistence type="predicted"/>
<accession>A0A8H7RJR0</accession>
<evidence type="ECO:0000256" key="1">
    <source>
        <dbReference type="ARBA" id="ARBA00004555"/>
    </source>
</evidence>
<evidence type="ECO:0000256" key="2">
    <source>
        <dbReference type="ARBA" id="ARBA00023034"/>
    </source>
</evidence>
<dbReference type="OrthoDB" id="198977at2759"/>
<evidence type="ECO:0000313" key="7">
    <source>
        <dbReference type="EMBL" id="KAG2210898.1"/>
    </source>
</evidence>
<evidence type="ECO:0000256" key="4">
    <source>
        <dbReference type="SAM" id="MobiDB-lite"/>
    </source>
</evidence>
<feature type="region of interest" description="Disordered" evidence="4">
    <location>
        <begin position="754"/>
        <end position="774"/>
    </location>
</feature>
<keyword evidence="8" id="KW-1185">Reference proteome</keyword>
<sequence length="835" mass="93061">MDFFSRGYTALRGERGQTQSADETIEKLADCLETATLLEDRRAGVLSLKGLEVGNKSFPGLIKVLHTDFKDVDITKSLLETITILCTVQHQQDKDDRGFKFTDYFIEDSTNVTILLDILEEFDFYVRYNTIKLLSTLLANRSKRIQECILTNPMGISRLVDMLDDKRDIIRNEGLLLLIGLTRSNTEIQKIVTFQATFEKLLTVIEEQEGISGDIVVQDSLTLMHNLLRYNVSDQVYFRETSCIQQIPGLLGYVGDSDADHVPYSFEDWPPQKVANTVLVLQLIRILTEPDSSSTPINQKVMMQSGILLPIVQLGLCSNAPSIVRTEALYSIAYIVAANSTNQITFGKVVVAHPPSLTDDGQIDPNVAPGIPRPAMVSLISIAVNEDRGVSYSYSSRAAATYAVYSCLEENPDAQLILASTLNVPPEDNANTNFSDKPHSAGSLLLEVVENWEQSMTDPYKVWFACDILSHIIRNNEKAKEIAGSIVFGDEANGEDPVPLLHHIVAQLLMATKNPSTNARIPIGYLCLLCTWLYDSPTSVSLFLTESTHVQFLIQEMQSSTNDPTVQGLVAYLLGITYEYNDDPSTPLDRAKLQAIFSSRLDQFNSLLARLRDSPAVKNAPQYLQISAEDESISSSTHSLPSLLLDSVFVELFKSSYESIQKSIKKKPAKFNRLESRTNSPAPPSPVVSDQVIQTYKTTIEQQGSQIKSLEEKVAELEASLQALKSNDALLKHELKTAQDELITAADESASLKKQISELETKSKSPPPPPNDQHFKLKALEKQLAEEKNKFSELEKEQEDLLVCMGEQDFDIKKYKKRLRDIGEAVTDSEDDDEE</sequence>
<organism evidence="7 8">
    <name type="scientific">Mucor saturninus</name>
    <dbReference type="NCBI Taxonomy" id="64648"/>
    <lineage>
        <taxon>Eukaryota</taxon>
        <taxon>Fungi</taxon>
        <taxon>Fungi incertae sedis</taxon>
        <taxon>Mucoromycota</taxon>
        <taxon>Mucoromycotina</taxon>
        <taxon>Mucoromycetes</taxon>
        <taxon>Mucorales</taxon>
        <taxon>Mucorineae</taxon>
        <taxon>Mucoraceae</taxon>
        <taxon>Mucor</taxon>
    </lineage>
</organism>
<dbReference type="Pfam" id="PF04869">
    <property type="entry name" value="Uso1_p115_head"/>
    <property type="match status" value="1"/>
</dbReference>
<comment type="subcellular location">
    <subcellularLocation>
        <location evidence="1">Golgi apparatus</location>
    </subcellularLocation>
</comment>
<dbReference type="InterPro" id="IPR016024">
    <property type="entry name" value="ARM-type_fold"/>
</dbReference>
<dbReference type="InterPro" id="IPR006955">
    <property type="entry name" value="Uso1_p115_C"/>
</dbReference>
<dbReference type="Gene3D" id="1.25.10.10">
    <property type="entry name" value="Leucine-rich Repeat Variant"/>
    <property type="match status" value="1"/>
</dbReference>
<dbReference type="AlphaFoldDB" id="A0A8H7RJR0"/>
<dbReference type="InterPro" id="IPR006953">
    <property type="entry name" value="Vesicle_Uso1_P115_head"/>
</dbReference>
<evidence type="ECO:0000259" key="5">
    <source>
        <dbReference type="Pfam" id="PF04869"/>
    </source>
</evidence>
<gene>
    <name evidence="7" type="ORF">INT47_000052</name>
</gene>
<dbReference type="PANTHER" id="PTHR10013:SF0">
    <property type="entry name" value="GENERAL VESICULAR TRANSPORT FACTOR P115"/>
    <property type="match status" value="1"/>
</dbReference>
<dbReference type="Proteomes" id="UP000603453">
    <property type="component" value="Unassembled WGS sequence"/>
</dbReference>
<feature type="domain" description="Vesicle tethering protein Uso1/P115-like head" evidence="5">
    <location>
        <begin position="339"/>
        <end position="664"/>
    </location>
</feature>
<dbReference type="GO" id="GO:0005795">
    <property type="term" value="C:Golgi stack"/>
    <property type="evidence" value="ECO:0007669"/>
    <property type="project" value="TreeGrafter"/>
</dbReference>
<keyword evidence="3" id="KW-0175">Coiled coil</keyword>
<dbReference type="PANTHER" id="PTHR10013">
    <property type="entry name" value="GENERAL VESICULAR TRANSPORT FACTOR P115"/>
    <property type="match status" value="1"/>
</dbReference>
<evidence type="ECO:0008006" key="9">
    <source>
        <dbReference type="Google" id="ProtNLM"/>
    </source>
</evidence>
<evidence type="ECO:0000313" key="8">
    <source>
        <dbReference type="Proteomes" id="UP000603453"/>
    </source>
</evidence>
<feature type="domain" description="Uso1/p115-like vesicle tethering protein C-terminal" evidence="6">
    <location>
        <begin position="713"/>
        <end position="835"/>
    </location>
</feature>
<dbReference type="Pfam" id="PF04871">
    <property type="entry name" value="Uso1_p115_C"/>
    <property type="match status" value="1"/>
</dbReference>
<evidence type="ECO:0000259" key="6">
    <source>
        <dbReference type="Pfam" id="PF04871"/>
    </source>
</evidence>
<dbReference type="InterPro" id="IPR024095">
    <property type="entry name" value="Vesicle_P115"/>
</dbReference>
<dbReference type="GO" id="GO:0006886">
    <property type="term" value="P:intracellular protein transport"/>
    <property type="evidence" value="ECO:0007669"/>
    <property type="project" value="InterPro"/>
</dbReference>
<reference evidence="7" key="1">
    <citation type="submission" date="2020-12" db="EMBL/GenBank/DDBJ databases">
        <title>Metabolic potential, ecology and presence of endohyphal bacteria is reflected in genomic diversity of Mucoromycotina.</title>
        <authorList>
            <person name="Muszewska A."/>
            <person name="Okrasinska A."/>
            <person name="Steczkiewicz K."/>
            <person name="Drgas O."/>
            <person name="Orlowska M."/>
            <person name="Perlinska-Lenart U."/>
            <person name="Aleksandrzak-Piekarczyk T."/>
            <person name="Szatraj K."/>
            <person name="Zielenkiewicz U."/>
            <person name="Pilsyk S."/>
            <person name="Malc E."/>
            <person name="Mieczkowski P."/>
            <person name="Kruszewska J.S."/>
            <person name="Biernat P."/>
            <person name="Pawlowska J."/>
        </authorList>
    </citation>
    <scope>NUCLEOTIDE SEQUENCE</scope>
    <source>
        <strain evidence="7">WA0000017839</strain>
    </source>
</reference>
<protein>
    <recommendedName>
        <fullName evidence="9">General vesicular transport factor p115</fullName>
    </recommendedName>
</protein>
<dbReference type="GO" id="GO:0005783">
    <property type="term" value="C:endoplasmic reticulum"/>
    <property type="evidence" value="ECO:0007669"/>
    <property type="project" value="TreeGrafter"/>
</dbReference>
<dbReference type="EMBL" id="JAEPRD010000010">
    <property type="protein sequence ID" value="KAG2210898.1"/>
    <property type="molecule type" value="Genomic_DNA"/>
</dbReference>
<keyword evidence="2" id="KW-0333">Golgi apparatus</keyword>
<dbReference type="InterPro" id="IPR011989">
    <property type="entry name" value="ARM-like"/>
</dbReference>
<name>A0A8H7RJR0_9FUNG</name>
<feature type="region of interest" description="Disordered" evidence="4">
    <location>
        <begin position="668"/>
        <end position="688"/>
    </location>
</feature>
<evidence type="ECO:0000256" key="3">
    <source>
        <dbReference type="ARBA" id="ARBA00023054"/>
    </source>
</evidence>
<dbReference type="GO" id="GO:0000139">
    <property type="term" value="C:Golgi membrane"/>
    <property type="evidence" value="ECO:0007669"/>
    <property type="project" value="InterPro"/>
</dbReference>
<dbReference type="SUPFAM" id="SSF48371">
    <property type="entry name" value="ARM repeat"/>
    <property type="match status" value="2"/>
</dbReference>
<dbReference type="GO" id="GO:0048211">
    <property type="term" value="P:Golgi vesicle docking"/>
    <property type="evidence" value="ECO:0007669"/>
    <property type="project" value="TreeGrafter"/>
</dbReference>
<dbReference type="GO" id="GO:0048280">
    <property type="term" value="P:vesicle fusion with Golgi apparatus"/>
    <property type="evidence" value="ECO:0007669"/>
    <property type="project" value="InterPro"/>
</dbReference>
<comment type="caution">
    <text evidence="7">The sequence shown here is derived from an EMBL/GenBank/DDBJ whole genome shotgun (WGS) entry which is preliminary data.</text>
</comment>